<reference evidence="1" key="1">
    <citation type="submission" date="2024-05" db="EMBL/GenBank/DDBJ databases">
        <title>Isolation and characterization of Sporomusa carbonis sp. nov., a carboxydotrophic hydrogenogen in the genus of Sporomusa isolated from a charcoal burning pile.</title>
        <authorList>
            <person name="Boeer T."/>
            <person name="Rosenbaum F."/>
            <person name="Eysell L."/>
            <person name="Mueller V."/>
            <person name="Daniel R."/>
            <person name="Poehlein A."/>
        </authorList>
    </citation>
    <scope>NUCLEOTIDE SEQUENCE [LARGE SCALE GENOMIC DNA]</scope>
    <source>
        <strain evidence="1">DSM 10669</strain>
    </source>
</reference>
<proteinExistence type="predicted"/>
<dbReference type="RefSeq" id="WP_094602857.1">
    <property type="nucleotide sequence ID" value="NZ_CP155573.1"/>
</dbReference>
<dbReference type="EMBL" id="CP155573">
    <property type="protein sequence ID" value="XFO64882.1"/>
    <property type="molecule type" value="Genomic_DNA"/>
</dbReference>
<organism evidence="1 2">
    <name type="scientific">Sporomusa silvacetica DSM 10669</name>
    <dbReference type="NCBI Taxonomy" id="1123289"/>
    <lineage>
        <taxon>Bacteria</taxon>
        <taxon>Bacillati</taxon>
        <taxon>Bacillota</taxon>
        <taxon>Negativicutes</taxon>
        <taxon>Selenomonadales</taxon>
        <taxon>Sporomusaceae</taxon>
        <taxon>Sporomusa</taxon>
    </lineage>
</organism>
<protein>
    <submittedName>
        <fullName evidence="1">Uncharacterized protein</fullName>
    </submittedName>
</protein>
<sequence>MPKLRVDERFVWAELLCLRTILVEVVVGKRHGMEARKAAVIADEIERLAAAVMLPVDKRVAN</sequence>
<gene>
    <name evidence="1" type="ORF">SPSIL_009910</name>
</gene>
<name>A0ABZ3IGT2_9FIRM</name>
<accession>A0ABZ3IGT2</accession>
<evidence type="ECO:0000313" key="2">
    <source>
        <dbReference type="Proteomes" id="UP000216752"/>
    </source>
</evidence>
<dbReference type="Proteomes" id="UP000216752">
    <property type="component" value="Chromosome"/>
</dbReference>
<evidence type="ECO:0000313" key="1">
    <source>
        <dbReference type="EMBL" id="XFO64882.1"/>
    </source>
</evidence>
<keyword evidence="2" id="KW-1185">Reference proteome</keyword>